<dbReference type="GO" id="GO:0016811">
    <property type="term" value="F:hydrolase activity, acting on carbon-nitrogen (but not peptide) bonds, in linear amides"/>
    <property type="evidence" value="ECO:0007669"/>
    <property type="project" value="InterPro"/>
</dbReference>
<dbReference type="InterPro" id="IPR050378">
    <property type="entry name" value="Metallo-dep_Hydrolases_sf"/>
</dbReference>
<evidence type="ECO:0000313" key="2">
    <source>
        <dbReference type="EMBL" id="TET47641.1"/>
    </source>
</evidence>
<dbReference type="Gene3D" id="3.20.20.140">
    <property type="entry name" value="Metal-dependent hydrolases"/>
    <property type="match status" value="1"/>
</dbReference>
<feature type="domain" description="Amidohydrolase 3" evidence="1">
    <location>
        <begin position="417"/>
        <end position="508"/>
    </location>
</feature>
<dbReference type="CDD" id="cd01297">
    <property type="entry name" value="D-aminoacylase"/>
    <property type="match status" value="1"/>
</dbReference>
<dbReference type="InterPro" id="IPR013108">
    <property type="entry name" value="Amidohydro_3"/>
</dbReference>
<dbReference type="Pfam" id="PF07969">
    <property type="entry name" value="Amidohydro_3"/>
    <property type="match status" value="2"/>
</dbReference>
<comment type="caution">
    <text evidence="2">The sequence shown here is derived from an EMBL/GenBank/DDBJ whole genome shotgun (WGS) entry which is preliminary data.</text>
</comment>
<dbReference type="InterPro" id="IPR032466">
    <property type="entry name" value="Metal_Hydrolase"/>
</dbReference>
<dbReference type="EMBL" id="SOJN01000012">
    <property type="protein sequence ID" value="TET47641.1"/>
    <property type="molecule type" value="Genomic_DNA"/>
</dbReference>
<sequence>MEVDILIKGGDIIDGTGKATYQADLAILKGRISRIGALNDIQATETIDGHGMVICPGFIDIHGHSDISLLVCPTADSKIMQGITTEVAGNCGESAAPVSKRMMDDLAADAKRFEVELSWGTLGSFLDMLEGRISINYATLVGLGTIRGGAIGTIDRPASPSELSRMQDMVKEALDQGALGISTGLMYPPGMYADMQEIVELAKCAASKSGIYASHIRGEGKNLAPAVEEAIQIGREASIPVQISHLKASGESNWGRMASILSGIEDASKDGVDVMADRYPYIAGATSLAAIFPAWSHEGGRKAFLTRLKTADHTPNLKKAIDERVADVGWGKIILTNAWSAQNTELEGKSIAECAARTNVDPYDILVKLILDSEGLASMVSFTQDENDMLITLTHPKVMVCSDSGVKSPEGKLGEGKPHPRCYGAFPKFLNLFVRQKGLLTIEEAIRKMTSMPAKRLKLESRGTLSEGFFADIVVLNPSRIEDTATYQNPHSYPQGIEYVIVNGELVVNKGIHTKAAPGMVLRRQG</sequence>
<name>A0A523UZ59_UNCT6</name>
<dbReference type="Gene3D" id="3.30.1490.130">
    <property type="entry name" value="D-aminoacylase. Domain 3"/>
    <property type="match status" value="1"/>
</dbReference>
<dbReference type="AlphaFoldDB" id="A0A523UZ59"/>
<accession>A0A523UZ59</accession>
<dbReference type="PANTHER" id="PTHR11647">
    <property type="entry name" value="HYDRANTOINASE/DIHYDROPYRIMIDINASE FAMILY MEMBER"/>
    <property type="match status" value="1"/>
</dbReference>
<dbReference type="InterPro" id="IPR011059">
    <property type="entry name" value="Metal-dep_hydrolase_composite"/>
</dbReference>
<evidence type="ECO:0000259" key="1">
    <source>
        <dbReference type="Pfam" id="PF07969"/>
    </source>
</evidence>
<dbReference type="Gene3D" id="2.30.40.10">
    <property type="entry name" value="Urease, subunit C, domain 1"/>
    <property type="match status" value="1"/>
</dbReference>
<dbReference type="SUPFAM" id="SSF51556">
    <property type="entry name" value="Metallo-dependent hydrolases"/>
    <property type="match status" value="1"/>
</dbReference>
<protein>
    <submittedName>
        <fullName evidence="2">D-aminoacylase</fullName>
    </submittedName>
</protein>
<evidence type="ECO:0000313" key="3">
    <source>
        <dbReference type="Proteomes" id="UP000315525"/>
    </source>
</evidence>
<organism evidence="2 3">
    <name type="scientific">candidate division TA06 bacterium</name>
    <dbReference type="NCBI Taxonomy" id="2250710"/>
    <lineage>
        <taxon>Bacteria</taxon>
        <taxon>Bacteria division TA06</taxon>
    </lineage>
</organism>
<feature type="domain" description="Amidohydrolase 3" evidence="1">
    <location>
        <begin position="45"/>
        <end position="282"/>
    </location>
</feature>
<dbReference type="InterPro" id="IPR023100">
    <property type="entry name" value="D-aminoacylase_insert_dom_sf"/>
</dbReference>
<gene>
    <name evidence="2" type="ORF">E3J62_00855</name>
</gene>
<dbReference type="Proteomes" id="UP000315525">
    <property type="component" value="Unassembled WGS sequence"/>
</dbReference>
<reference evidence="2 3" key="1">
    <citation type="submission" date="2019-03" db="EMBL/GenBank/DDBJ databases">
        <title>Metabolic potential of uncultured bacteria and archaea associated with petroleum seepage in deep-sea sediments.</title>
        <authorList>
            <person name="Dong X."/>
            <person name="Hubert C."/>
        </authorList>
    </citation>
    <scope>NUCLEOTIDE SEQUENCE [LARGE SCALE GENOMIC DNA]</scope>
    <source>
        <strain evidence="2">E44_bin18</strain>
    </source>
</reference>
<proteinExistence type="predicted"/>
<dbReference type="SUPFAM" id="SSF51338">
    <property type="entry name" value="Composite domain of metallo-dependent hydrolases"/>
    <property type="match status" value="1"/>
</dbReference>
<dbReference type="PANTHER" id="PTHR11647:SF1">
    <property type="entry name" value="COLLAPSIN RESPONSE MEDIATOR PROTEIN"/>
    <property type="match status" value="1"/>
</dbReference>